<dbReference type="EMBL" id="KV428537">
    <property type="protein sequence ID" value="KZT31549.1"/>
    <property type="molecule type" value="Genomic_DNA"/>
</dbReference>
<evidence type="ECO:0000313" key="1">
    <source>
        <dbReference type="EMBL" id="KZT31549.1"/>
    </source>
</evidence>
<proteinExistence type="predicted"/>
<protein>
    <submittedName>
        <fullName evidence="1">Uncharacterized protein</fullName>
    </submittedName>
</protein>
<evidence type="ECO:0000313" key="2">
    <source>
        <dbReference type="Proteomes" id="UP000076798"/>
    </source>
</evidence>
<accession>A0A165WV06</accession>
<sequence length="717" mass="80857">MSTRRSRSEIKQIAIALAPHQATQTHTVPKFVVVGRNHYPSSRDVIVSACTVRSGIEVPRRAQFSPHSEHLKHLRDNPLHCQVAAPWNDRMWISSPNSSHIPLPPPTHGQLHISTDGGFGRSDFAHHPQLYDRQLPHLPFIPTSLASFPDFQEPLAMFEPLPEHQFQPSDSSTDAHRTGKPEPEFTELLARNVELMAHTMEDQIQAWRSNPQLTTVAIHARKLTALMKHCLHRLQTLYMSLLDARSTLRNCQRCWLELYALRLYMDSLATESTFGTRPGRLGEIGLPASTLGAFVDNEYDLHTLHRLGCPVWFIRPLADLADPPTIYASCITSIDAEPDIPTHVAHPSTQLPAEQRGAFILSGSLAVRAVRDAIHANAWEGGSLWDNPGSGANLDRLNGGNSSEATFISSPPVSLLPSPLPPWNQALVQLAHRMTLDDTDPKATYSVPHPSWFTAVNGDKQRRYFINWLTVRRAWLYRISTARARCLTPRMWKDFLSHGPERGPLDPAQNDLPKSIHRKPSRRAHVIRAGVRLSARQNTQKYFLQMIPNVLSIRESTSLRWFDAPLFSSDPAHDCLVRQQILAEICDIGFHLELETLDRTVAPDVPATQRQQRFSQLWESMGRDPRRGYHSPSTPALPSLGNPVWNLKVPVLEAVRQILSRWPNAPDILLRSVAEVGHQDADVKHVNQLHGELATFYVDTFTRNFRREPFIPIALSM</sequence>
<dbReference type="AlphaFoldDB" id="A0A165WV06"/>
<dbReference type="OrthoDB" id="2749633at2759"/>
<reference evidence="1 2" key="1">
    <citation type="journal article" date="2016" name="Mol. Biol. Evol.">
        <title>Comparative Genomics of Early-Diverging Mushroom-Forming Fungi Provides Insights into the Origins of Lignocellulose Decay Capabilities.</title>
        <authorList>
            <person name="Nagy L.G."/>
            <person name="Riley R."/>
            <person name="Tritt A."/>
            <person name="Adam C."/>
            <person name="Daum C."/>
            <person name="Floudas D."/>
            <person name="Sun H."/>
            <person name="Yadav J.S."/>
            <person name="Pangilinan J."/>
            <person name="Larsson K.H."/>
            <person name="Matsuura K."/>
            <person name="Barry K."/>
            <person name="Labutti K."/>
            <person name="Kuo R."/>
            <person name="Ohm R.A."/>
            <person name="Bhattacharya S.S."/>
            <person name="Shirouzu T."/>
            <person name="Yoshinaga Y."/>
            <person name="Martin F.M."/>
            <person name="Grigoriev I.V."/>
            <person name="Hibbett D.S."/>
        </authorList>
    </citation>
    <scope>NUCLEOTIDE SEQUENCE [LARGE SCALE GENOMIC DNA]</scope>
    <source>
        <strain evidence="1 2">HHB10207 ss-3</strain>
    </source>
</reference>
<name>A0A165WV06_9AGAM</name>
<keyword evidence="2" id="KW-1185">Reference proteome</keyword>
<gene>
    <name evidence="1" type="ORF">SISSUDRAFT_1101116</name>
</gene>
<dbReference type="Proteomes" id="UP000076798">
    <property type="component" value="Unassembled WGS sequence"/>
</dbReference>
<organism evidence="1 2">
    <name type="scientific">Sistotremastrum suecicum HHB10207 ss-3</name>
    <dbReference type="NCBI Taxonomy" id="1314776"/>
    <lineage>
        <taxon>Eukaryota</taxon>
        <taxon>Fungi</taxon>
        <taxon>Dikarya</taxon>
        <taxon>Basidiomycota</taxon>
        <taxon>Agaricomycotina</taxon>
        <taxon>Agaricomycetes</taxon>
        <taxon>Sistotremastrales</taxon>
        <taxon>Sistotremastraceae</taxon>
        <taxon>Sistotremastrum</taxon>
    </lineage>
</organism>